<evidence type="ECO:0000256" key="1">
    <source>
        <dbReference type="ARBA" id="ARBA00022679"/>
    </source>
</evidence>
<dbReference type="SUPFAM" id="SSF55729">
    <property type="entry name" value="Acyl-CoA N-acyltransferases (Nat)"/>
    <property type="match status" value="1"/>
</dbReference>
<dbReference type="PANTHER" id="PTHR43072">
    <property type="entry name" value="N-ACETYLTRANSFERASE"/>
    <property type="match status" value="1"/>
</dbReference>
<organism evidence="4 5">
    <name type="scientific">Paenibacillus lacisoli</name>
    <dbReference type="NCBI Taxonomy" id="3064525"/>
    <lineage>
        <taxon>Bacteria</taxon>
        <taxon>Bacillati</taxon>
        <taxon>Bacillota</taxon>
        <taxon>Bacilli</taxon>
        <taxon>Bacillales</taxon>
        <taxon>Paenibacillaceae</taxon>
        <taxon>Paenibacillus</taxon>
    </lineage>
</organism>
<dbReference type="PROSITE" id="PS51186">
    <property type="entry name" value="GNAT"/>
    <property type="match status" value="1"/>
</dbReference>
<keyword evidence="1" id="KW-0808">Transferase</keyword>
<reference evidence="4 5" key="1">
    <citation type="submission" date="2023-07" db="EMBL/GenBank/DDBJ databases">
        <title>Paenibacillus sp. JX-17 nov. isolated from soil.</title>
        <authorList>
            <person name="Wan Y."/>
            <person name="Liu B."/>
        </authorList>
    </citation>
    <scope>NUCLEOTIDE SEQUENCE [LARGE SCALE GENOMIC DNA]</scope>
    <source>
        <strain evidence="4 5">JX-17</strain>
    </source>
</reference>
<comment type="caution">
    <text evidence="4">The sequence shown here is derived from an EMBL/GenBank/DDBJ whole genome shotgun (WGS) entry which is preliminary data.</text>
</comment>
<dbReference type="Gene3D" id="3.40.630.30">
    <property type="match status" value="1"/>
</dbReference>
<evidence type="ECO:0000256" key="2">
    <source>
        <dbReference type="ARBA" id="ARBA00023315"/>
    </source>
</evidence>
<evidence type="ECO:0000313" key="4">
    <source>
        <dbReference type="EMBL" id="MDO7908612.1"/>
    </source>
</evidence>
<evidence type="ECO:0000259" key="3">
    <source>
        <dbReference type="PROSITE" id="PS51186"/>
    </source>
</evidence>
<dbReference type="EMBL" id="JAUQTB010000019">
    <property type="protein sequence ID" value="MDO7908612.1"/>
    <property type="molecule type" value="Genomic_DNA"/>
</dbReference>
<keyword evidence="5" id="KW-1185">Reference proteome</keyword>
<proteinExistence type="predicted"/>
<protein>
    <submittedName>
        <fullName evidence="4">N-acetyltransferase family protein</fullName>
    </submittedName>
</protein>
<dbReference type="InterPro" id="IPR016181">
    <property type="entry name" value="Acyl_CoA_acyltransferase"/>
</dbReference>
<dbReference type="PANTHER" id="PTHR43072:SF23">
    <property type="entry name" value="UPF0039 PROTEIN C11D3.02C"/>
    <property type="match status" value="1"/>
</dbReference>
<evidence type="ECO:0000313" key="5">
    <source>
        <dbReference type="Proteomes" id="UP001240171"/>
    </source>
</evidence>
<gene>
    <name evidence="4" type="ORF">Q5741_19680</name>
</gene>
<dbReference type="Proteomes" id="UP001240171">
    <property type="component" value="Unassembled WGS sequence"/>
</dbReference>
<sequence length="168" mass="19150">MSTQFSIDIARFEDLPAIVEIYNSTIPGRMATADLEPVSVESRIPWFEEHTPDRRPLWVLREGEQIAGWASLQSFYGRPAYNGTVELSIYVNEQFRGRGVGSILVQYVLDQCPRLGVRTLLGFVFGHNDPSLSLLRKFGFEQWGYYPRIAELDGIERDLAIVGKRLEP</sequence>
<dbReference type="CDD" id="cd04301">
    <property type="entry name" value="NAT_SF"/>
    <property type="match status" value="1"/>
</dbReference>
<feature type="domain" description="N-acetyltransferase" evidence="3">
    <location>
        <begin position="5"/>
        <end position="158"/>
    </location>
</feature>
<dbReference type="Pfam" id="PF00583">
    <property type="entry name" value="Acetyltransf_1"/>
    <property type="match status" value="1"/>
</dbReference>
<dbReference type="InterPro" id="IPR000182">
    <property type="entry name" value="GNAT_dom"/>
</dbReference>
<accession>A0ABT9CH55</accession>
<keyword evidence="2" id="KW-0012">Acyltransferase</keyword>
<name>A0ABT9CH55_9BACL</name>